<dbReference type="Pfam" id="PF00652">
    <property type="entry name" value="Ricin_B_lectin"/>
    <property type="match status" value="1"/>
</dbReference>
<dbReference type="EMBL" id="CP023445">
    <property type="protein sequence ID" value="ATE54615.1"/>
    <property type="molecule type" value="Genomic_DNA"/>
</dbReference>
<gene>
    <name evidence="2" type="ORF">CNX65_16045</name>
</gene>
<proteinExistence type="predicted"/>
<dbReference type="InterPro" id="IPR035992">
    <property type="entry name" value="Ricin_B-like_lectins"/>
</dbReference>
<evidence type="ECO:0000313" key="3">
    <source>
        <dbReference type="Proteomes" id="UP000218505"/>
    </source>
</evidence>
<dbReference type="Gene3D" id="2.80.10.50">
    <property type="match status" value="1"/>
</dbReference>
<accession>A0A290Z6K9</accession>
<dbReference type="AlphaFoldDB" id="A0A290Z6K9"/>
<protein>
    <recommendedName>
        <fullName evidence="1">Ricin B lectin domain-containing protein</fullName>
    </recommendedName>
</protein>
<dbReference type="PROSITE" id="PS50231">
    <property type="entry name" value="RICIN_B_LECTIN"/>
    <property type="match status" value="1"/>
</dbReference>
<organism evidence="2 3">
    <name type="scientific">Actinosynnema pretiosum</name>
    <dbReference type="NCBI Taxonomy" id="42197"/>
    <lineage>
        <taxon>Bacteria</taxon>
        <taxon>Bacillati</taxon>
        <taxon>Actinomycetota</taxon>
        <taxon>Actinomycetes</taxon>
        <taxon>Pseudonocardiales</taxon>
        <taxon>Pseudonocardiaceae</taxon>
        <taxon>Actinosynnema</taxon>
    </lineage>
</organism>
<feature type="domain" description="Ricin B lectin" evidence="1">
    <location>
        <begin position="362"/>
        <end position="498"/>
    </location>
</feature>
<dbReference type="SUPFAM" id="SSF50370">
    <property type="entry name" value="Ricin B-like lectins"/>
    <property type="match status" value="1"/>
</dbReference>
<dbReference type="SUPFAM" id="SSF117074">
    <property type="entry name" value="Hypothetical protein PA1324"/>
    <property type="match status" value="2"/>
</dbReference>
<reference evidence="2" key="1">
    <citation type="submission" date="2017-09" db="EMBL/GenBank/DDBJ databases">
        <title>Complete Genome Sequence of ansamitocin-producing Bacterium Actinosynnema pretiosum X47.</title>
        <authorList>
            <person name="Cao G."/>
            <person name="Zong G."/>
            <person name="Zhong C."/>
            <person name="Fu J."/>
        </authorList>
    </citation>
    <scope>NUCLEOTIDE SEQUENCE [LARGE SCALE GENOMIC DNA]</scope>
    <source>
        <strain evidence="2">X47</strain>
    </source>
</reference>
<dbReference type="InterPro" id="IPR000772">
    <property type="entry name" value="Ricin_B_lectin"/>
</dbReference>
<dbReference type="CDD" id="cd00161">
    <property type="entry name" value="beta-trefoil_Ricin-like"/>
    <property type="match status" value="1"/>
</dbReference>
<sequence length="498" mass="52342">MAALRACTCSGLRARWKSTTGGGYRRAADDNRTPFRCVVGVRPIRGSRCPAPRGYSPNTTESGDVVAMGWTGSAGRGGGAEPALAATGGGGALVRTGVGRGPGASTAPDEPRHGGAVRRPVISRRRAPRRLRRAGALLAALCAAAGPVTGTASAEVAGTVVGRVWFDRDGDGARDPEEPGRAGAVVHALGAMAFRTTTDVNGEFRVPHLPVGEYRLTAESEGYEVIGAREVVVQVGADPVDVGFAQRGGEISGYGWWDTSGSGAFDSGEGMVAATWKIAGFSDYEGWISRQVAAPGQYALRDLPAGVYRVEVDGPGWPTKYRADKDMRNSDVLGVPPSTVPIRVAEGQRYPYVSAGFTGTRRDVELTRNLRTCLDQEHPGGSPTNRVGAWECNGGANQRWALHWLGLDRVAVVNTATGDCLDQETPGGAPTNVVGAWGCNGGSNQKWVIGSPAYDRPELLVNAASGLCLDHEHPTGTPTNRVGAWWCSGAVNQEWDIR</sequence>
<evidence type="ECO:0000259" key="1">
    <source>
        <dbReference type="SMART" id="SM00458"/>
    </source>
</evidence>
<dbReference type="Pfam" id="PF13620">
    <property type="entry name" value="CarboxypepD_reg"/>
    <property type="match status" value="1"/>
</dbReference>
<name>A0A290Z6K9_9PSEU</name>
<dbReference type="Gene3D" id="2.60.40.10">
    <property type="entry name" value="Immunoglobulins"/>
    <property type="match status" value="2"/>
</dbReference>
<dbReference type="GO" id="GO:0005975">
    <property type="term" value="P:carbohydrate metabolic process"/>
    <property type="evidence" value="ECO:0007669"/>
    <property type="project" value="UniProtKB-ARBA"/>
</dbReference>
<dbReference type="KEGG" id="apre:CNX65_16045"/>
<dbReference type="Proteomes" id="UP000218505">
    <property type="component" value="Chromosome"/>
</dbReference>
<dbReference type="SMART" id="SM00458">
    <property type="entry name" value="RICIN"/>
    <property type="match status" value="1"/>
</dbReference>
<keyword evidence="3" id="KW-1185">Reference proteome</keyword>
<dbReference type="InterPro" id="IPR013783">
    <property type="entry name" value="Ig-like_fold"/>
</dbReference>
<evidence type="ECO:0000313" key="2">
    <source>
        <dbReference type="EMBL" id="ATE54615.1"/>
    </source>
</evidence>